<accession>A0A2M9A9F7</accession>
<evidence type="ECO:0000313" key="1">
    <source>
        <dbReference type="EMBL" id="PJJ42371.1"/>
    </source>
</evidence>
<dbReference type="RefSeq" id="WP_100426227.1">
    <property type="nucleotide sequence ID" value="NZ_PGEX01000001.1"/>
</dbReference>
<dbReference type="Proteomes" id="UP000231134">
    <property type="component" value="Unassembled WGS sequence"/>
</dbReference>
<gene>
    <name evidence="1" type="ORF">BGX16_2397</name>
</gene>
<name>A0A2M9A9F7_9BACT</name>
<dbReference type="EMBL" id="PGEX01000001">
    <property type="protein sequence ID" value="PJJ42371.1"/>
    <property type="molecule type" value="Genomic_DNA"/>
</dbReference>
<proteinExistence type="predicted"/>
<comment type="caution">
    <text evidence="1">The sequence shown here is derived from an EMBL/GenBank/DDBJ whole genome shotgun (WGS) entry which is preliminary data.</text>
</comment>
<organism evidence="1 2">
    <name type="scientific">Hallerella succinigenes</name>
    <dbReference type="NCBI Taxonomy" id="1896222"/>
    <lineage>
        <taxon>Bacteria</taxon>
        <taxon>Pseudomonadati</taxon>
        <taxon>Fibrobacterota</taxon>
        <taxon>Fibrobacteria</taxon>
        <taxon>Fibrobacterales</taxon>
        <taxon>Fibrobacteraceae</taxon>
        <taxon>Hallerella</taxon>
    </lineage>
</organism>
<protein>
    <submittedName>
        <fullName evidence="1">Uncharacterized protein</fullName>
    </submittedName>
</protein>
<keyword evidence="2" id="KW-1185">Reference proteome</keyword>
<dbReference type="AlphaFoldDB" id="A0A2M9A9F7"/>
<evidence type="ECO:0000313" key="2">
    <source>
        <dbReference type="Proteomes" id="UP000231134"/>
    </source>
</evidence>
<sequence>MNECICNAVEDELSIAYVRSGRHLPADNAAVVARSLLESVRFESVYEVRAAFRKAKAARGIPTRKDLSDALVRVREERIRRVQLPAKGTMTYAEYVRMTGDDRISRMARGERVDA</sequence>
<reference evidence="1 2" key="1">
    <citation type="submission" date="2017-11" db="EMBL/GenBank/DDBJ databases">
        <title>Animal gut microbial communities from fecal samples from Wisconsin, USA.</title>
        <authorList>
            <person name="Neumann A."/>
        </authorList>
    </citation>
    <scope>NUCLEOTIDE SEQUENCE [LARGE SCALE GENOMIC DNA]</scope>
    <source>
        <strain evidence="1 2">UWS3</strain>
    </source>
</reference>